<dbReference type="GO" id="GO:0006357">
    <property type="term" value="P:regulation of transcription by RNA polymerase II"/>
    <property type="evidence" value="ECO:0007669"/>
    <property type="project" value="InterPro"/>
</dbReference>
<feature type="compositionally biased region" description="Polar residues" evidence="9">
    <location>
        <begin position="357"/>
        <end position="367"/>
    </location>
</feature>
<accession>A0AAD7ANJ5</accession>
<dbReference type="EMBL" id="JARIHO010000003">
    <property type="protein sequence ID" value="KAJ7363916.1"/>
    <property type="molecule type" value="Genomic_DNA"/>
</dbReference>
<evidence type="ECO:0000256" key="5">
    <source>
        <dbReference type="ARBA" id="ARBA00023159"/>
    </source>
</evidence>
<dbReference type="InterPro" id="IPR013942">
    <property type="entry name" value="Mediator_Med19_fun"/>
</dbReference>
<feature type="compositionally biased region" description="Basic and acidic residues" evidence="9">
    <location>
        <begin position="344"/>
        <end position="354"/>
    </location>
</feature>
<keyword evidence="4" id="KW-0805">Transcription regulation</keyword>
<organism evidence="10 11">
    <name type="scientific">Mycena albidolilacea</name>
    <dbReference type="NCBI Taxonomy" id="1033008"/>
    <lineage>
        <taxon>Eukaryota</taxon>
        <taxon>Fungi</taxon>
        <taxon>Dikarya</taxon>
        <taxon>Basidiomycota</taxon>
        <taxon>Agaricomycotina</taxon>
        <taxon>Agaricomycetes</taxon>
        <taxon>Agaricomycetidae</taxon>
        <taxon>Agaricales</taxon>
        <taxon>Marasmiineae</taxon>
        <taxon>Mycenaceae</taxon>
        <taxon>Mycena</taxon>
    </lineage>
</organism>
<feature type="compositionally biased region" description="Basic and acidic residues" evidence="9">
    <location>
        <begin position="48"/>
        <end position="75"/>
    </location>
</feature>
<dbReference type="PANTHER" id="PTHR28270">
    <property type="entry name" value="MEDIATOR OF RNA POLYMERASE II TRANSCRIPTION SUBUNIT 19"/>
    <property type="match status" value="1"/>
</dbReference>
<feature type="compositionally biased region" description="Polar residues" evidence="9">
    <location>
        <begin position="300"/>
        <end position="316"/>
    </location>
</feature>
<evidence type="ECO:0000256" key="8">
    <source>
        <dbReference type="ARBA" id="ARBA00032018"/>
    </source>
</evidence>
<feature type="region of interest" description="Disordered" evidence="9">
    <location>
        <begin position="168"/>
        <end position="318"/>
    </location>
</feature>
<evidence type="ECO:0000256" key="2">
    <source>
        <dbReference type="ARBA" id="ARBA00009259"/>
    </source>
</evidence>
<feature type="compositionally biased region" description="Low complexity" evidence="9">
    <location>
        <begin position="186"/>
        <end position="199"/>
    </location>
</feature>
<proteinExistence type="inferred from homology"/>
<comment type="caution">
    <text evidence="10">The sequence shown here is derived from an EMBL/GenBank/DDBJ whole genome shotgun (WGS) entry which is preliminary data.</text>
</comment>
<dbReference type="GO" id="GO:0003712">
    <property type="term" value="F:transcription coregulator activity"/>
    <property type="evidence" value="ECO:0007669"/>
    <property type="project" value="InterPro"/>
</dbReference>
<dbReference type="GO" id="GO:0016592">
    <property type="term" value="C:mediator complex"/>
    <property type="evidence" value="ECO:0007669"/>
    <property type="project" value="InterPro"/>
</dbReference>
<dbReference type="PANTHER" id="PTHR28270:SF1">
    <property type="entry name" value="MEDIATOR OF RNA POLYMERASE II TRANSCRIPTION SUBUNIT 19"/>
    <property type="match status" value="1"/>
</dbReference>
<reference evidence="10" key="1">
    <citation type="submission" date="2023-03" db="EMBL/GenBank/DDBJ databases">
        <title>Massive genome expansion in bonnet fungi (Mycena s.s.) driven by repeated elements and novel gene families across ecological guilds.</title>
        <authorList>
            <consortium name="Lawrence Berkeley National Laboratory"/>
            <person name="Harder C.B."/>
            <person name="Miyauchi S."/>
            <person name="Viragh M."/>
            <person name="Kuo A."/>
            <person name="Thoen E."/>
            <person name="Andreopoulos B."/>
            <person name="Lu D."/>
            <person name="Skrede I."/>
            <person name="Drula E."/>
            <person name="Henrissat B."/>
            <person name="Morin E."/>
            <person name="Kohler A."/>
            <person name="Barry K."/>
            <person name="LaButti K."/>
            <person name="Morin E."/>
            <person name="Salamov A."/>
            <person name="Lipzen A."/>
            <person name="Mereny Z."/>
            <person name="Hegedus B."/>
            <person name="Baldrian P."/>
            <person name="Stursova M."/>
            <person name="Weitz H."/>
            <person name="Taylor A."/>
            <person name="Grigoriev I.V."/>
            <person name="Nagy L.G."/>
            <person name="Martin F."/>
            <person name="Kauserud H."/>
        </authorList>
    </citation>
    <scope>NUCLEOTIDE SEQUENCE</scope>
    <source>
        <strain evidence="10">CBHHK002</strain>
    </source>
</reference>
<keyword evidence="5" id="KW-0010">Activator</keyword>
<protein>
    <recommendedName>
        <fullName evidence="3">Mediator of RNA polymerase II transcription subunit 19</fullName>
    </recommendedName>
    <alternativeName>
        <fullName evidence="8">Mediator complex subunit 19</fullName>
    </alternativeName>
</protein>
<dbReference type="Proteomes" id="UP001218218">
    <property type="component" value="Unassembled WGS sequence"/>
</dbReference>
<gene>
    <name evidence="10" type="ORF">DFH08DRAFT_910272</name>
</gene>
<evidence type="ECO:0000256" key="4">
    <source>
        <dbReference type="ARBA" id="ARBA00023015"/>
    </source>
</evidence>
<evidence type="ECO:0000256" key="7">
    <source>
        <dbReference type="ARBA" id="ARBA00023242"/>
    </source>
</evidence>
<feature type="region of interest" description="Disordered" evidence="9">
    <location>
        <begin position="336"/>
        <end position="367"/>
    </location>
</feature>
<evidence type="ECO:0000313" key="11">
    <source>
        <dbReference type="Proteomes" id="UP001218218"/>
    </source>
</evidence>
<feature type="compositionally biased region" description="Polar residues" evidence="9">
    <location>
        <begin position="264"/>
        <end position="277"/>
    </location>
</feature>
<evidence type="ECO:0000256" key="9">
    <source>
        <dbReference type="SAM" id="MobiDB-lite"/>
    </source>
</evidence>
<name>A0AAD7ANJ5_9AGAR</name>
<evidence type="ECO:0000313" key="10">
    <source>
        <dbReference type="EMBL" id="KAJ7363916.1"/>
    </source>
</evidence>
<dbReference type="AlphaFoldDB" id="A0AAD7ANJ5"/>
<keyword evidence="11" id="KW-1185">Reference proteome</keyword>
<keyword evidence="6" id="KW-0804">Transcription</keyword>
<dbReference type="GO" id="GO:0070847">
    <property type="term" value="C:core mediator complex"/>
    <property type="evidence" value="ECO:0007669"/>
    <property type="project" value="TreeGrafter"/>
</dbReference>
<evidence type="ECO:0000256" key="6">
    <source>
        <dbReference type="ARBA" id="ARBA00023163"/>
    </source>
</evidence>
<comment type="subcellular location">
    <subcellularLocation>
        <location evidence="1">Nucleus</location>
    </subcellularLocation>
</comment>
<evidence type="ECO:0000256" key="1">
    <source>
        <dbReference type="ARBA" id="ARBA00004123"/>
    </source>
</evidence>
<feature type="region of interest" description="Disordered" evidence="9">
    <location>
        <begin position="47"/>
        <end position="116"/>
    </location>
</feature>
<evidence type="ECO:0000256" key="3">
    <source>
        <dbReference type="ARBA" id="ARBA00019615"/>
    </source>
</evidence>
<keyword evidence="7" id="KW-0539">Nucleus</keyword>
<comment type="similarity">
    <text evidence="2">Belongs to the Mediator complex subunit 19 family.</text>
</comment>
<feature type="compositionally biased region" description="Low complexity" evidence="9">
    <location>
        <begin position="206"/>
        <end position="233"/>
    </location>
</feature>
<feature type="region of interest" description="Disordered" evidence="9">
    <location>
        <begin position="1"/>
        <end position="30"/>
    </location>
</feature>
<feature type="compositionally biased region" description="Basic residues" evidence="9">
    <location>
        <begin position="175"/>
        <end position="185"/>
    </location>
</feature>
<sequence>MSSRSNAEAGPSTALFLKPKPVSAAPPPRLASTHDLLARFHLLPAYDKYVRPPPDDPPEPQEKPDNGKGKAREHSTAPQTPGADHDRDDDDAAQTKGEKKKNSYKHLIKGVPGKHSMKKDDYLASIMQVPPKQPIQILPFDLKTQREAFSISLDGLKGWNIGTLVQESAQAREDRKKRKELKRLARAQAQLHAAQAAAASTGSPMPAAVGTPRPATAGTPRPTAGTPRPSARPSLPPVIVPQRVGTPARTGTPTSAHPRMPGSGTPTSAHPRTSTPHPLSALPLSAGLKREREQEPNGIGTPQNGVATPTNANANGVQPRAPVPVIAAAKAGIAGARPRPLKKQRVDMQGHARDVSAVQQQPTPQGV</sequence>